<dbReference type="InterPro" id="IPR010982">
    <property type="entry name" value="Lambda_DNA-bd_dom_sf"/>
</dbReference>
<keyword evidence="2" id="KW-0805">Transcription regulation</keyword>
<evidence type="ECO:0000256" key="2">
    <source>
        <dbReference type="ARBA" id="ARBA00023015"/>
    </source>
</evidence>
<organism evidence="6 7">
    <name type="scientific">Oryzicola mucosus</name>
    <dbReference type="NCBI Taxonomy" id="2767425"/>
    <lineage>
        <taxon>Bacteria</taxon>
        <taxon>Pseudomonadati</taxon>
        <taxon>Pseudomonadota</taxon>
        <taxon>Alphaproteobacteria</taxon>
        <taxon>Hyphomicrobiales</taxon>
        <taxon>Phyllobacteriaceae</taxon>
        <taxon>Oryzicola</taxon>
    </lineage>
</organism>
<dbReference type="Pfam" id="PF00532">
    <property type="entry name" value="Peripla_BP_1"/>
    <property type="match status" value="1"/>
</dbReference>
<comment type="caution">
    <text evidence="6">The sequence shown here is derived from an EMBL/GenBank/DDBJ whole genome shotgun (WGS) entry which is preliminary data.</text>
</comment>
<dbReference type="InterPro" id="IPR000843">
    <property type="entry name" value="HTH_LacI"/>
</dbReference>
<protein>
    <submittedName>
        <fullName evidence="6">LacI family DNA-binding transcriptional regulator</fullName>
    </submittedName>
</protein>
<accession>A0A8J6PV29</accession>
<dbReference type="AlphaFoldDB" id="A0A8J6PV29"/>
<proteinExistence type="predicted"/>
<evidence type="ECO:0000256" key="1">
    <source>
        <dbReference type="ARBA" id="ARBA00022491"/>
    </source>
</evidence>
<dbReference type="PANTHER" id="PTHR30146">
    <property type="entry name" value="LACI-RELATED TRANSCRIPTIONAL REPRESSOR"/>
    <property type="match status" value="1"/>
</dbReference>
<dbReference type="SUPFAM" id="SSF47413">
    <property type="entry name" value="lambda repressor-like DNA-binding domains"/>
    <property type="match status" value="1"/>
</dbReference>
<evidence type="ECO:0000313" key="7">
    <source>
        <dbReference type="Proteomes" id="UP000643405"/>
    </source>
</evidence>
<keyword evidence="3 6" id="KW-0238">DNA-binding</keyword>
<dbReference type="Proteomes" id="UP000643405">
    <property type="component" value="Unassembled WGS sequence"/>
</dbReference>
<dbReference type="CDD" id="cd01392">
    <property type="entry name" value="HTH_LacI"/>
    <property type="match status" value="1"/>
</dbReference>
<keyword evidence="4" id="KW-0804">Transcription</keyword>
<name>A0A8J6PV29_9HYPH</name>
<dbReference type="SUPFAM" id="SSF53822">
    <property type="entry name" value="Periplasmic binding protein-like I"/>
    <property type="match status" value="1"/>
</dbReference>
<dbReference type="Gene3D" id="1.10.260.40">
    <property type="entry name" value="lambda repressor-like DNA-binding domains"/>
    <property type="match status" value="1"/>
</dbReference>
<keyword evidence="7" id="KW-1185">Reference proteome</keyword>
<evidence type="ECO:0000313" key="6">
    <source>
        <dbReference type="EMBL" id="MBD0415231.1"/>
    </source>
</evidence>
<dbReference type="InterPro" id="IPR028082">
    <property type="entry name" value="Peripla_BP_I"/>
</dbReference>
<dbReference type="CDD" id="cd06267">
    <property type="entry name" value="PBP1_LacI_sugar_binding-like"/>
    <property type="match status" value="1"/>
</dbReference>
<keyword evidence="1" id="KW-0678">Repressor</keyword>
<evidence type="ECO:0000256" key="3">
    <source>
        <dbReference type="ARBA" id="ARBA00023125"/>
    </source>
</evidence>
<dbReference type="PROSITE" id="PS00356">
    <property type="entry name" value="HTH_LACI_1"/>
    <property type="match status" value="1"/>
</dbReference>
<dbReference type="Pfam" id="PF00356">
    <property type="entry name" value="LacI"/>
    <property type="match status" value="1"/>
</dbReference>
<dbReference type="InterPro" id="IPR001761">
    <property type="entry name" value="Peripla_BP/Lac1_sug-bd_dom"/>
</dbReference>
<dbReference type="GO" id="GO:0000976">
    <property type="term" value="F:transcription cis-regulatory region binding"/>
    <property type="evidence" value="ECO:0007669"/>
    <property type="project" value="TreeGrafter"/>
</dbReference>
<evidence type="ECO:0000256" key="4">
    <source>
        <dbReference type="ARBA" id="ARBA00023163"/>
    </source>
</evidence>
<dbReference type="SMART" id="SM00354">
    <property type="entry name" value="HTH_LACI"/>
    <property type="match status" value="1"/>
</dbReference>
<dbReference type="EMBL" id="JACVVX010000003">
    <property type="protein sequence ID" value="MBD0415231.1"/>
    <property type="molecule type" value="Genomic_DNA"/>
</dbReference>
<feature type="domain" description="HTH lacI-type" evidence="5">
    <location>
        <begin position="9"/>
        <end position="63"/>
    </location>
</feature>
<dbReference type="PROSITE" id="PS50932">
    <property type="entry name" value="HTH_LACI_2"/>
    <property type="match status" value="1"/>
</dbReference>
<sequence length="355" mass="37824">MKKASKRLVTISDVAQSAGVSKATAARVLGSYGTASPDAKEKVRDAAKKLGYQANELARSMTTGRSKTIGVVVGDIENQYFGQAVRGISDAARAAGFDVILANSGENAAKEKTAVRVLLGKRVDGLIVTPASVFETQHLHDIQRSGRPLVLLDRTVPGLDVDAVVTDDRHAAEAATKTLIDAGHRRISYITATESEDPIYRGPHQISLSTVMERIEGVMAAGRAAGIEQPERYIRLGAGRGGMGDKIIADLLQQTQRPTAILASDNVVALEVFKTLRRLGMSIPGDLSLIAFHDADWTSVTSPPITVIAQPAYDLGFESAQILIRRITGTGDVASRRVLATKLITRQSVAAPPKL</sequence>
<gene>
    <name evidence="6" type="ORF">ICI42_11250</name>
</gene>
<dbReference type="PANTHER" id="PTHR30146:SF148">
    <property type="entry name" value="HTH-TYPE TRANSCRIPTIONAL REPRESSOR PURR-RELATED"/>
    <property type="match status" value="1"/>
</dbReference>
<reference evidence="6" key="1">
    <citation type="submission" date="2020-09" db="EMBL/GenBank/DDBJ databases">
        <title>Genome seq and assembly of Tianweitania sp.</title>
        <authorList>
            <person name="Chhetri G."/>
        </authorList>
    </citation>
    <scope>NUCLEOTIDE SEQUENCE</scope>
    <source>
        <strain evidence="6">Rool2</strain>
    </source>
</reference>
<dbReference type="GO" id="GO:0003700">
    <property type="term" value="F:DNA-binding transcription factor activity"/>
    <property type="evidence" value="ECO:0007669"/>
    <property type="project" value="TreeGrafter"/>
</dbReference>
<evidence type="ECO:0000259" key="5">
    <source>
        <dbReference type="PROSITE" id="PS50932"/>
    </source>
</evidence>
<dbReference type="Gene3D" id="3.40.50.2300">
    <property type="match status" value="2"/>
</dbReference>